<sequence>MEVPAETMQAILQVQAKMLCGHQRIRTEWRDGDLERSTFRPRPMKRGLLAATVRIPARRRSCHPKVIRTSSHHWSLMSGTSLDLDIGVHVFTSFSLQKHEGTSRFSHKKKVKRGICEHLYRSGHIQCQTPAHNKVTSSQVNSGVKI</sequence>
<dbReference type="Proteomes" id="UP001359559">
    <property type="component" value="Unassembled WGS sequence"/>
</dbReference>
<organism evidence="1 2">
    <name type="scientific">Clitoria ternatea</name>
    <name type="common">Butterfly pea</name>
    <dbReference type="NCBI Taxonomy" id="43366"/>
    <lineage>
        <taxon>Eukaryota</taxon>
        <taxon>Viridiplantae</taxon>
        <taxon>Streptophyta</taxon>
        <taxon>Embryophyta</taxon>
        <taxon>Tracheophyta</taxon>
        <taxon>Spermatophyta</taxon>
        <taxon>Magnoliopsida</taxon>
        <taxon>eudicotyledons</taxon>
        <taxon>Gunneridae</taxon>
        <taxon>Pentapetalae</taxon>
        <taxon>rosids</taxon>
        <taxon>fabids</taxon>
        <taxon>Fabales</taxon>
        <taxon>Fabaceae</taxon>
        <taxon>Papilionoideae</taxon>
        <taxon>50 kb inversion clade</taxon>
        <taxon>NPAAA clade</taxon>
        <taxon>indigoferoid/millettioid clade</taxon>
        <taxon>Phaseoleae</taxon>
        <taxon>Clitoria</taxon>
    </lineage>
</organism>
<evidence type="ECO:0000313" key="1">
    <source>
        <dbReference type="EMBL" id="KAK7318089.1"/>
    </source>
</evidence>
<protein>
    <submittedName>
        <fullName evidence="1">Uncharacterized protein</fullName>
    </submittedName>
</protein>
<proteinExistence type="predicted"/>
<name>A0AAN9KJ16_CLITE</name>
<reference evidence="1 2" key="1">
    <citation type="submission" date="2024-01" db="EMBL/GenBank/DDBJ databases">
        <title>The genomes of 5 underutilized Papilionoideae crops provide insights into root nodulation and disease resistance.</title>
        <authorList>
            <person name="Yuan L."/>
        </authorList>
    </citation>
    <scope>NUCLEOTIDE SEQUENCE [LARGE SCALE GENOMIC DNA]</scope>
    <source>
        <strain evidence="1">LY-2023</strain>
        <tissue evidence="1">Leaf</tissue>
    </source>
</reference>
<dbReference type="EMBL" id="JAYKXN010000001">
    <property type="protein sequence ID" value="KAK7318089.1"/>
    <property type="molecule type" value="Genomic_DNA"/>
</dbReference>
<evidence type="ECO:0000313" key="2">
    <source>
        <dbReference type="Proteomes" id="UP001359559"/>
    </source>
</evidence>
<dbReference type="AlphaFoldDB" id="A0AAN9KJ16"/>
<comment type="caution">
    <text evidence="1">The sequence shown here is derived from an EMBL/GenBank/DDBJ whole genome shotgun (WGS) entry which is preliminary data.</text>
</comment>
<keyword evidence="2" id="KW-1185">Reference proteome</keyword>
<accession>A0AAN9KJ16</accession>
<gene>
    <name evidence="1" type="ORF">RJT34_02787</name>
</gene>